<keyword evidence="7" id="KW-1185">Reference proteome</keyword>
<comment type="caution">
    <text evidence="6">The sequence shown here is derived from an EMBL/GenBank/DDBJ whole genome shotgun (WGS) entry which is preliminary data.</text>
</comment>
<proteinExistence type="predicted"/>
<comment type="subcellular location">
    <subcellularLocation>
        <location evidence="1">Membrane</location>
        <topology evidence="1">Multi-pass membrane protein</topology>
    </subcellularLocation>
</comment>
<evidence type="ECO:0000256" key="4">
    <source>
        <dbReference type="ARBA" id="ARBA00023136"/>
    </source>
</evidence>
<dbReference type="Pfam" id="PF02674">
    <property type="entry name" value="Colicin_V"/>
    <property type="match status" value="1"/>
</dbReference>
<evidence type="ECO:0000313" key="6">
    <source>
        <dbReference type="EMBL" id="NKZ24668.1"/>
    </source>
</evidence>
<protein>
    <submittedName>
        <fullName evidence="6">CvpA family protein</fullName>
    </submittedName>
</protein>
<dbReference type="PANTHER" id="PTHR37306">
    <property type="entry name" value="COLICIN V PRODUCTION PROTEIN"/>
    <property type="match status" value="1"/>
</dbReference>
<reference evidence="6 7" key="1">
    <citation type="submission" date="2020-04" db="EMBL/GenBank/DDBJ databases">
        <title>MicrobeNet Type strains.</title>
        <authorList>
            <person name="Nicholson A.C."/>
        </authorList>
    </citation>
    <scope>NUCLEOTIDE SEQUENCE [LARGE SCALE GENOMIC DNA]</scope>
    <source>
        <strain evidence="6 7">CCUG 61472</strain>
    </source>
</reference>
<dbReference type="RefSeq" id="WP_168722461.1">
    <property type="nucleotide sequence ID" value="NZ_JAAXPN010000008.1"/>
</dbReference>
<evidence type="ECO:0000256" key="3">
    <source>
        <dbReference type="ARBA" id="ARBA00022989"/>
    </source>
</evidence>
<dbReference type="Proteomes" id="UP000549765">
    <property type="component" value="Unassembled WGS sequence"/>
</dbReference>
<gene>
    <name evidence="6" type="ORF">HF964_07670</name>
</gene>
<evidence type="ECO:0000313" key="7">
    <source>
        <dbReference type="Proteomes" id="UP000549765"/>
    </source>
</evidence>
<dbReference type="GO" id="GO:0016020">
    <property type="term" value="C:membrane"/>
    <property type="evidence" value="ECO:0007669"/>
    <property type="project" value="UniProtKB-SubCell"/>
</dbReference>
<evidence type="ECO:0000256" key="2">
    <source>
        <dbReference type="ARBA" id="ARBA00022692"/>
    </source>
</evidence>
<feature type="transmembrane region" description="Helical" evidence="5">
    <location>
        <begin position="110"/>
        <end position="135"/>
    </location>
</feature>
<accession>A0A7X6N617</accession>
<dbReference type="PANTHER" id="PTHR37306:SF1">
    <property type="entry name" value="COLICIN V PRODUCTION PROTEIN"/>
    <property type="match status" value="1"/>
</dbReference>
<dbReference type="InterPro" id="IPR003825">
    <property type="entry name" value="Colicin-V_CvpA"/>
</dbReference>
<evidence type="ECO:0000256" key="1">
    <source>
        <dbReference type="ARBA" id="ARBA00004141"/>
    </source>
</evidence>
<name>A0A7X6N617_9LACO</name>
<sequence length="181" mass="19972">MVLGIIFGLALVLAFMQGYRYGLVNTIARVIGYVILGIVSLLFAHPLGLVITKFLGDAFVAFRPGAPNQLVNQGSQFLGAGLGFMIIYLIGGIFVHSILRSLRFIKKIPIINTINAILGGVVNLVLTYIISFFALQLLSVMNIAWVQQQFVDAPFLNSILDQTPILSNAIYQWWLNGNFRL</sequence>
<organism evidence="6 7">
    <name type="scientific">Periweissella fabalis</name>
    <dbReference type="NCBI Taxonomy" id="1070421"/>
    <lineage>
        <taxon>Bacteria</taxon>
        <taxon>Bacillati</taxon>
        <taxon>Bacillota</taxon>
        <taxon>Bacilli</taxon>
        <taxon>Lactobacillales</taxon>
        <taxon>Lactobacillaceae</taxon>
        <taxon>Periweissella</taxon>
    </lineage>
</organism>
<dbReference type="AlphaFoldDB" id="A0A7X6N617"/>
<dbReference type="EMBL" id="JAAXPN010000008">
    <property type="protein sequence ID" value="NKZ24668.1"/>
    <property type="molecule type" value="Genomic_DNA"/>
</dbReference>
<dbReference type="GO" id="GO:0009403">
    <property type="term" value="P:toxin biosynthetic process"/>
    <property type="evidence" value="ECO:0007669"/>
    <property type="project" value="InterPro"/>
</dbReference>
<feature type="transmembrane region" description="Helical" evidence="5">
    <location>
        <begin position="30"/>
        <end position="56"/>
    </location>
</feature>
<keyword evidence="3 5" id="KW-1133">Transmembrane helix</keyword>
<keyword evidence="2 5" id="KW-0812">Transmembrane</keyword>
<feature type="transmembrane region" description="Helical" evidence="5">
    <location>
        <begin position="77"/>
        <end position="98"/>
    </location>
</feature>
<keyword evidence="4 5" id="KW-0472">Membrane</keyword>
<evidence type="ECO:0000256" key="5">
    <source>
        <dbReference type="SAM" id="Phobius"/>
    </source>
</evidence>